<name>A0A847SCH8_9NEIS</name>
<evidence type="ECO:0000256" key="5">
    <source>
        <dbReference type="PIRSR" id="PIRSR000188-2"/>
    </source>
</evidence>
<keyword evidence="3 5" id="KW-0520">NAD</keyword>
<accession>A0A847SCH8</accession>
<feature type="active site" description="Proton donor/acceptor" evidence="4">
    <location>
        <position position="80"/>
    </location>
</feature>
<organism evidence="8 9">
    <name type="scientific">Leeia aquatica</name>
    <dbReference type="NCBI Taxonomy" id="2725557"/>
    <lineage>
        <taxon>Bacteria</taxon>
        <taxon>Pseudomonadati</taxon>
        <taxon>Pseudomonadota</taxon>
        <taxon>Betaproteobacteria</taxon>
        <taxon>Neisseriales</taxon>
        <taxon>Leeiaceae</taxon>
        <taxon>Leeia</taxon>
    </lineage>
</organism>
<dbReference type="GO" id="GO:0016639">
    <property type="term" value="F:oxidoreductase activity, acting on the CH-NH2 group of donors, NAD or NADP as acceptor"/>
    <property type="evidence" value="ECO:0007669"/>
    <property type="project" value="InterPro"/>
</dbReference>
<dbReference type="PIRSF" id="PIRSF000188">
    <property type="entry name" value="Phe_leu_dh"/>
    <property type="match status" value="1"/>
</dbReference>
<proteinExistence type="inferred from homology"/>
<gene>
    <name evidence="8" type="ORF">HF682_15715</name>
</gene>
<keyword evidence="2 6" id="KW-0560">Oxidoreductase</keyword>
<dbReference type="Gene3D" id="3.40.50.10860">
    <property type="entry name" value="Leucine Dehydrogenase, chain A, domain 1"/>
    <property type="match status" value="1"/>
</dbReference>
<feature type="binding site" evidence="5">
    <location>
        <begin position="179"/>
        <end position="184"/>
    </location>
    <ligand>
        <name>NAD(+)</name>
        <dbReference type="ChEBI" id="CHEBI:57540"/>
    </ligand>
</feature>
<sequence>MSLFELPDFDQHEQVVFVSDRDSGLRAIIAIHHTGRGPAMGGCRMWPYADSVTAATDALRLSRGMTYKNAMAGLPIGGGKAVIIGDSKTTKTPALFAALGKAIDQLGGRYITAEDVGTSPADMQSVHQRTRFVAGLEGEPGRGDPSPATALGVRVGIEAAVQHQLGVDRLQGLTVAIQGLGHVGFDLARQLHEAGARLIVADIDPSRTQRAAEAFGARISSVDDIVAAEAEVFAPCALGAVINPSSLPRLRCQVVAGAANNQLATDDLGEQLREAGILYAPDYVINAGGIIKVCAEYYREPADSVEGRVLAIKQTLAEVFATADREGISTRLAADRMAEARFS</sequence>
<feature type="domain" description="Glutamate/phenylalanine/leucine/valine/L-tryptophan dehydrogenase C-terminal" evidence="7">
    <location>
        <begin position="143"/>
        <end position="342"/>
    </location>
</feature>
<dbReference type="Gene3D" id="3.40.50.720">
    <property type="entry name" value="NAD(P)-binding Rossmann-like Domain"/>
    <property type="match status" value="1"/>
</dbReference>
<dbReference type="SUPFAM" id="SSF51735">
    <property type="entry name" value="NAD(P)-binding Rossmann-fold domains"/>
    <property type="match status" value="1"/>
</dbReference>
<dbReference type="PRINTS" id="PR00082">
    <property type="entry name" value="GLFDHDRGNASE"/>
</dbReference>
<dbReference type="Pfam" id="PF00208">
    <property type="entry name" value="ELFV_dehydrog"/>
    <property type="match status" value="2"/>
</dbReference>
<dbReference type="Pfam" id="PF02812">
    <property type="entry name" value="ELFV_dehydrog_N"/>
    <property type="match status" value="1"/>
</dbReference>
<dbReference type="InterPro" id="IPR006097">
    <property type="entry name" value="Glu/Leu/Phe/Val/Trp_DH_dimer"/>
</dbReference>
<evidence type="ECO:0000256" key="3">
    <source>
        <dbReference type="ARBA" id="ARBA00023027"/>
    </source>
</evidence>
<keyword evidence="5" id="KW-0547">Nucleotide-binding</keyword>
<evidence type="ECO:0000256" key="4">
    <source>
        <dbReference type="PIRSR" id="PIRSR000188-1"/>
    </source>
</evidence>
<evidence type="ECO:0000256" key="2">
    <source>
        <dbReference type="ARBA" id="ARBA00023002"/>
    </source>
</evidence>
<dbReference type="InterPro" id="IPR006095">
    <property type="entry name" value="Glu/Leu/Phe/Val/Trp_DH"/>
</dbReference>
<dbReference type="PANTHER" id="PTHR42722">
    <property type="entry name" value="LEUCINE DEHYDROGENASE"/>
    <property type="match status" value="1"/>
</dbReference>
<dbReference type="FunFam" id="3.40.50.10860:FF:000010">
    <property type="entry name" value="Leucine dehydrogenase"/>
    <property type="match status" value="1"/>
</dbReference>
<reference evidence="8 9" key="1">
    <citation type="submission" date="2020-04" db="EMBL/GenBank/DDBJ databases">
        <title>Draft genome of Leeia sp. IMCC25680.</title>
        <authorList>
            <person name="Song J."/>
            <person name="Cho J.-C."/>
        </authorList>
    </citation>
    <scope>NUCLEOTIDE SEQUENCE [LARGE SCALE GENOMIC DNA]</scope>
    <source>
        <strain evidence="8 9">IMCC25680</strain>
    </source>
</reference>
<dbReference type="InterPro" id="IPR036291">
    <property type="entry name" value="NAD(P)-bd_dom_sf"/>
</dbReference>
<comment type="similarity">
    <text evidence="1 6">Belongs to the Glu/Leu/Phe/Val dehydrogenases family.</text>
</comment>
<dbReference type="RefSeq" id="WP_168878283.1">
    <property type="nucleotide sequence ID" value="NZ_JABAIM010000004.1"/>
</dbReference>
<dbReference type="InterPro" id="IPR006096">
    <property type="entry name" value="Glu/Leu/Phe/Val/Trp_DH_C"/>
</dbReference>
<keyword evidence="9" id="KW-1185">Reference proteome</keyword>
<dbReference type="SMART" id="SM00839">
    <property type="entry name" value="ELFV_dehydrog"/>
    <property type="match status" value="1"/>
</dbReference>
<dbReference type="GO" id="GO:0000166">
    <property type="term" value="F:nucleotide binding"/>
    <property type="evidence" value="ECO:0007669"/>
    <property type="project" value="UniProtKB-KW"/>
</dbReference>
<dbReference type="GO" id="GO:0006520">
    <property type="term" value="P:amino acid metabolic process"/>
    <property type="evidence" value="ECO:0007669"/>
    <property type="project" value="InterPro"/>
</dbReference>
<dbReference type="InterPro" id="IPR016211">
    <property type="entry name" value="Glu/Phe/Leu/Val/Trp_DH_bac/arc"/>
</dbReference>
<comment type="caution">
    <text evidence="8">The sequence shown here is derived from an EMBL/GenBank/DDBJ whole genome shotgun (WGS) entry which is preliminary data.</text>
</comment>
<dbReference type="Proteomes" id="UP000587991">
    <property type="component" value="Unassembled WGS sequence"/>
</dbReference>
<protein>
    <submittedName>
        <fullName evidence="8">Glu/Leu/Phe/Val dehydrogenase</fullName>
    </submittedName>
</protein>
<evidence type="ECO:0000313" key="8">
    <source>
        <dbReference type="EMBL" id="NLR76615.1"/>
    </source>
</evidence>
<evidence type="ECO:0000256" key="1">
    <source>
        <dbReference type="ARBA" id="ARBA00006382"/>
    </source>
</evidence>
<dbReference type="AlphaFoldDB" id="A0A847SCH8"/>
<dbReference type="PANTHER" id="PTHR42722:SF1">
    <property type="entry name" value="VALINE DEHYDROGENASE"/>
    <property type="match status" value="1"/>
</dbReference>
<dbReference type="SUPFAM" id="SSF53223">
    <property type="entry name" value="Aminoacid dehydrogenase-like, N-terminal domain"/>
    <property type="match status" value="1"/>
</dbReference>
<dbReference type="CDD" id="cd01075">
    <property type="entry name" value="NAD_bind_Leu_Phe_Val_DH"/>
    <property type="match status" value="1"/>
</dbReference>
<dbReference type="EMBL" id="JABAIM010000004">
    <property type="protein sequence ID" value="NLR76615.1"/>
    <property type="molecule type" value="Genomic_DNA"/>
</dbReference>
<evidence type="ECO:0000313" key="9">
    <source>
        <dbReference type="Proteomes" id="UP000587991"/>
    </source>
</evidence>
<evidence type="ECO:0000259" key="7">
    <source>
        <dbReference type="SMART" id="SM00839"/>
    </source>
</evidence>
<dbReference type="InterPro" id="IPR046346">
    <property type="entry name" value="Aminoacid_DH-like_N_sf"/>
</dbReference>
<evidence type="ECO:0000256" key="6">
    <source>
        <dbReference type="RuleBase" id="RU004417"/>
    </source>
</evidence>